<sequence length="71" mass="8202">MKNMAGIKGKGKFSILSCFPLISIFFRIKQNTGCLLAQLSHVKLERTQFCWKAGHYFQCCFTNFGCSLRFR</sequence>
<reference evidence="1" key="1">
    <citation type="submission" date="2018-02" db="EMBL/GenBank/DDBJ databases">
        <title>Rhizophora mucronata_Transcriptome.</title>
        <authorList>
            <person name="Meera S.P."/>
            <person name="Sreeshan A."/>
            <person name="Augustine A."/>
        </authorList>
    </citation>
    <scope>NUCLEOTIDE SEQUENCE</scope>
    <source>
        <tissue evidence="1">Leaf</tissue>
    </source>
</reference>
<dbReference type="EMBL" id="GGEC01054923">
    <property type="protein sequence ID" value="MBX35407.1"/>
    <property type="molecule type" value="Transcribed_RNA"/>
</dbReference>
<proteinExistence type="predicted"/>
<name>A0A2P2MYW8_RHIMU</name>
<accession>A0A2P2MYW8</accession>
<evidence type="ECO:0000313" key="1">
    <source>
        <dbReference type="EMBL" id="MBX35407.1"/>
    </source>
</evidence>
<protein>
    <submittedName>
        <fullName evidence="1">Uncharacterized protein</fullName>
    </submittedName>
</protein>
<organism evidence="1">
    <name type="scientific">Rhizophora mucronata</name>
    <name type="common">Asiatic mangrove</name>
    <dbReference type="NCBI Taxonomy" id="61149"/>
    <lineage>
        <taxon>Eukaryota</taxon>
        <taxon>Viridiplantae</taxon>
        <taxon>Streptophyta</taxon>
        <taxon>Embryophyta</taxon>
        <taxon>Tracheophyta</taxon>
        <taxon>Spermatophyta</taxon>
        <taxon>Magnoliopsida</taxon>
        <taxon>eudicotyledons</taxon>
        <taxon>Gunneridae</taxon>
        <taxon>Pentapetalae</taxon>
        <taxon>rosids</taxon>
        <taxon>fabids</taxon>
        <taxon>Malpighiales</taxon>
        <taxon>Rhizophoraceae</taxon>
        <taxon>Rhizophora</taxon>
    </lineage>
</organism>
<dbReference type="AlphaFoldDB" id="A0A2P2MYW8"/>